<evidence type="ECO:0000256" key="2">
    <source>
        <dbReference type="ARBA" id="ARBA00023002"/>
    </source>
</evidence>
<dbReference type="GO" id="GO:0016491">
    <property type="term" value="F:oxidoreductase activity"/>
    <property type="evidence" value="ECO:0007669"/>
    <property type="project" value="UniProtKB-KW"/>
</dbReference>
<name>A0A8H7TCD7_9HELO</name>
<dbReference type="SUPFAM" id="SSF51735">
    <property type="entry name" value="NAD(P)-binding Rossmann-fold domains"/>
    <property type="match status" value="1"/>
</dbReference>
<sequence>MATMNRITKVAIIGASGNSGKYMTSTLLAANKHTLTAITRHDSTATFPPGVTVAKVDYTNPSSLTTALKDQDALIITLSGHTPNIQETEKTIITAAADAGVPWIFPNEWSPDTANEDLVRDVFIFNSKVATRKAIMDLGKSRFVSVSTGFWYEWSLAIAPAFGIDLLKKTATLFDKGETKICVSTWSQVGRAVTALLSLPIESSESDARPCLADFANKVIYVNSFTVSQKDMLDSAVRVTGTPLNEWTVTKESARERYEKGIKEMKEGNRVGFAKMMYTRVFFEDGVGNIEEKGLANEALGLEVEDLDEATERALERANTVQLLG</sequence>
<dbReference type="Gene3D" id="3.90.25.10">
    <property type="entry name" value="UDP-galactose 4-epimerase, domain 1"/>
    <property type="match status" value="1"/>
</dbReference>
<evidence type="ECO:0000256" key="1">
    <source>
        <dbReference type="ARBA" id="ARBA00022857"/>
    </source>
</evidence>
<gene>
    <name evidence="4" type="ORF">IFR04_009974</name>
</gene>
<evidence type="ECO:0000313" key="5">
    <source>
        <dbReference type="Proteomes" id="UP000664132"/>
    </source>
</evidence>
<dbReference type="PANTHER" id="PTHR47706:SF7">
    <property type="entry name" value="CIPA-LIKE, PUTATIVE (AFU_ORTHOLOGUE AFUA_1G01630)-RELATED"/>
    <property type="match status" value="1"/>
</dbReference>
<protein>
    <recommendedName>
        <fullName evidence="3">NmrA-like domain-containing protein</fullName>
    </recommendedName>
</protein>
<dbReference type="InterPro" id="IPR036291">
    <property type="entry name" value="NAD(P)-bd_dom_sf"/>
</dbReference>
<dbReference type="Proteomes" id="UP000664132">
    <property type="component" value="Unassembled WGS sequence"/>
</dbReference>
<keyword evidence="2" id="KW-0560">Oxidoreductase</keyword>
<feature type="domain" description="NmrA-like" evidence="3">
    <location>
        <begin position="9"/>
        <end position="147"/>
    </location>
</feature>
<dbReference type="EMBL" id="JAFJYH010000171">
    <property type="protein sequence ID" value="KAG4416896.1"/>
    <property type="molecule type" value="Genomic_DNA"/>
</dbReference>
<evidence type="ECO:0000259" key="3">
    <source>
        <dbReference type="Pfam" id="PF05368"/>
    </source>
</evidence>
<dbReference type="InterPro" id="IPR008030">
    <property type="entry name" value="NmrA-like"/>
</dbReference>
<dbReference type="InterPro" id="IPR051609">
    <property type="entry name" value="NmrA/Isoflavone_reductase-like"/>
</dbReference>
<evidence type="ECO:0000313" key="4">
    <source>
        <dbReference type="EMBL" id="KAG4416896.1"/>
    </source>
</evidence>
<dbReference type="InterPro" id="IPR045312">
    <property type="entry name" value="PCBER-like"/>
</dbReference>
<accession>A0A8H7TCD7</accession>
<keyword evidence="5" id="KW-1185">Reference proteome</keyword>
<dbReference type="Gene3D" id="3.40.50.720">
    <property type="entry name" value="NAD(P)-binding Rossmann-like Domain"/>
    <property type="match status" value="1"/>
</dbReference>
<keyword evidence="1" id="KW-0521">NADP</keyword>
<dbReference type="AlphaFoldDB" id="A0A8H7TCD7"/>
<reference evidence="4" key="1">
    <citation type="submission" date="2021-02" db="EMBL/GenBank/DDBJ databases">
        <title>Genome sequence Cadophora malorum strain M34.</title>
        <authorList>
            <person name="Stefanovic E."/>
            <person name="Vu D."/>
            <person name="Scully C."/>
            <person name="Dijksterhuis J."/>
            <person name="Roader J."/>
            <person name="Houbraken J."/>
        </authorList>
    </citation>
    <scope>NUCLEOTIDE SEQUENCE</scope>
    <source>
        <strain evidence="4">M34</strain>
    </source>
</reference>
<dbReference type="OrthoDB" id="419598at2759"/>
<dbReference type="PANTHER" id="PTHR47706">
    <property type="entry name" value="NMRA-LIKE FAMILY PROTEIN"/>
    <property type="match status" value="1"/>
</dbReference>
<proteinExistence type="predicted"/>
<comment type="caution">
    <text evidence="4">The sequence shown here is derived from an EMBL/GenBank/DDBJ whole genome shotgun (WGS) entry which is preliminary data.</text>
</comment>
<organism evidence="4 5">
    <name type="scientific">Cadophora malorum</name>
    <dbReference type="NCBI Taxonomy" id="108018"/>
    <lineage>
        <taxon>Eukaryota</taxon>
        <taxon>Fungi</taxon>
        <taxon>Dikarya</taxon>
        <taxon>Ascomycota</taxon>
        <taxon>Pezizomycotina</taxon>
        <taxon>Leotiomycetes</taxon>
        <taxon>Helotiales</taxon>
        <taxon>Ploettnerulaceae</taxon>
        <taxon>Cadophora</taxon>
    </lineage>
</organism>
<dbReference type="CDD" id="cd05259">
    <property type="entry name" value="PCBER_SDR_a"/>
    <property type="match status" value="1"/>
</dbReference>
<dbReference type="Pfam" id="PF05368">
    <property type="entry name" value="NmrA"/>
    <property type="match status" value="1"/>
</dbReference>